<dbReference type="AlphaFoldDB" id="A0A1Q2MGX5"/>
<keyword evidence="2" id="KW-1185">Reference proteome</keyword>
<protein>
    <submittedName>
        <fullName evidence="1">Uncharacterized protein</fullName>
    </submittedName>
</protein>
<dbReference type="EMBL" id="CP019646">
    <property type="protein sequence ID" value="AQQ71788.1"/>
    <property type="molecule type" value="Genomic_DNA"/>
</dbReference>
<dbReference type="STRING" id="1851148.SMSP2_02167"/>
<dbReference type="Pfam" id="PF21651">
    <property type="entry name" value="DUF6858"/>
    <property type="match status" value="1"/>
</dbReference>
<dbReference type="InterPro" id="IPR049204">
    <property type="entry name" value="DUF6858"/>
</dbReference>
<sequence>MEQCHFQDTYPIYSKEFPKTHVAFQNVDEICSYFCDQIENHPFARYVSTFDHYEHTVGIDEGLIDKAIMAAKVVLFCFGKKLTDPRVLSVRPRAIGICETDTHYVVSFLEAPNPLLTEILIKWVSDIKAVPA</sequence>
<dbReference type="Proteomes" id="UP000188181">
    <property type="component" value="Chromosome"/>
</dbReference>
<proteinExistence type="predicted"/>
<gene>
    <name evidence="1" type="ORF">SMSP2_02167</name>
</gene>
<evidence type="ECO:0000313" key="2">
    <source>
        <dbReference type="Proteomes" id="UP000188181"/>
    </source>
</evidence>
<dbReference type="KEGG" id="pbas:SMSP2_02167"/>
<evidence type="ECO:0000313" key="1">
    <source>
        <dbReference type="EMBL" id="AQQ71788.1"/>
    </source>
</evidence>
<dbReference type="RefSeq" id="WP_146683929.1">
    <property type="nucleotide sequence ID" value="NZ_CP019646.1"/>
</dbReference>
<dbReference type="OrthoDB" id="9794382at2"/>
<organism evidence="1 2">
    <name type="scientific">Limihaloglobus sulfuriphilus</name>
    <dbReference type="NCBI Taxonomy" id="1851148"/>
    <lineage>
        <taxon>Bacteria</taxon>
        <taxon>Pseudomonadati</taxon>
        <taxon>Planctomycetota</taxon>
        <taxon>Phycisphaerae</taxon>
        <taxon>Sedimentisphaerales</taxon>
        <taxon>Sedimentisphaeraceae</taxon>
        <taxon>Limihaloglobus</taxon>
    </lineage>
</organism>
<accession>A0A1Q2MGX5</accession>
<name>A0A1Q2MGX5_9BACT</name>
<reference evidence="2" key="1">
    <citation type="submission" date="2017-02" db="EMBL/GenBank/DDBJ databases">
        <title>Comparative genomics and description of representatives of a novel lineage of planctomycetes thriving in anoxic sediments.</title>
        <authorList>
            <person name="Spring S."/>
            <person name="Bunk B."/>
            <person name="Sproer C."/>
        </authorList>
    </citation>
    <scope>NUCLEOTIDE SEQUENCE [LARGE SCALE GENOMIC DNA]</scope>
    <source>
        <strain evidence="2">SM-Chi-D1</strain>
    </source>
</reference>